<protein>
    <submittedName>
        <fullName evidence="1">Gp425</fullName>
    </submittedName>
</protein>
<dbReference type="GeneID" id="18563639"/>
<dbReference type="RefSeq" id="YP_009015728.1">
    <property type="nucleotide sequence ID" value="NC_023719.1"/>
</dbReference>
<dbReference type="SUPFAM" id="SSF50939">
    <property type="entry name" value="Sialidases"/>
    <property type="match status" value="1"/>
</dbReference>
<dbReference type="InterPro" id="IPR013783">
    <property type="entry name" value="Ig-like_fold"/>
</dbReference>
<dbReference type="InterPro" id="IPR036278">
    <property type="entry name" value="Sialidase_sf"/>
</dbReference>
<reference evidence="1 2" key="1">
    <citation type="submission" date="2011-09" db="EMBL/GenBank/DDBJ databases">
        <authorList>
            <person name="Pope W.H."/>
            <person name="Pedulla M.L."/>
            <person name="Ford M.E."/>
            <person name="Peebles C.L."/>
            <person name="Hatfull G.H."/>
            <person name="Hendrix R.W."/>
        </authorList>
    </citation>
    <scope>NUCLEOTIDE SEQUENCE [LARGE SCALE GENOMIC DNA]</scope>
    <source>
        <strain evidence="1">G</strain>
    </source>
</reference>
<proteinExistence type="predicted"/>
<accession>G3MAG6</accession>
<dbReference type="Proteomes" id="UP000009273">
    <property type="component" value="Segment"/>
</dbReference>
<dbReference type="EMBL" id="JN638751">
    <property type="protein sequence ID" value="AEO93683.1"/>
    <property type="molecule type" value="Genomic_DNA"/>
</dbReference>
<dbReference type="Gene3D" id="2.120.10.10">
    <property type="match status" value="1"/>
</dbReference>
<evidence type="ECO:0000313" key="2">
    <source>
        <dbReference type="Proteomes" id="UP000009273"/>
    </source>
</evidence>
<name>G3MAG6_9CAUD</name>
<keyword evidence="2" id="KW-1185">Reference proteome</keyword>
<evidence type="ECO:0000313" key="1">
    <source>
        <dbReference type="EMBL" id="AEO93683.1"/>
    </source>
</evidence>
<dbReference type="KEGG" id="vg:18563639"/>
<gene>
    <name evidence="1" type="primary">425</name>
    <name evidence="1" type="ORF">G_425</name>
</gene>
<sequence>MVNFYYNKYNTIEKYDIVQSYSLRSRTFEEGGSSIRNGIRIMLEAISSGEYFETMYRQLTESSPGNYVPNDSVTIRDDGTDDRYYEAPPMEFVSGKLYYMKTNKRYLGFVLTKGSATGLETYHYWTGEIFTLQRGNYTYSQGTLVSSNIIAEDGVLPANGRHTDGFWYVKGTQVSSLPSGTIIVSDKFTTQNPSSRKLVRLGNGWLLSLMVRQNSSMNIMVSRDKGNTWTFSGSVSNNTIKDAAVTAVGNDAVIALQNDGEIQVWKWSSTTSSNSYVGVIVNGVQLSSDGISIFYDNIEKVLFATWARKNGSSYAIYYAKSFDNGATWPRNNIVFSIDVAGYDYTCPSIVAHGSNAYIIARYVRGTNNSIVYAKSVNKGDSFITAETLYDAGIYLATSPIAVVDKSGRVHVTWNGHESTNASIHVMSRYLDDSTNSWIEPTTKIPQSNNLSKSTLTVDQNGNVYVIGENYGNIISYVSKDRGITWSTSSTIVASGSMSQSLYDPTWNINFSGDLNSPPPFIYRKTSDTVIEYKGTFTTNDPPPTPGVFTQPTGSLEIGDSKVVAWGTSLDAVKYILDVSINGGTWNQIGTPTTNSFTYTIPTATSVRFRVKAQGSNGLESGYQTSNVFTVTEPMYYWGKYNTISTPSTSYNLTWNFQFEMNWSDVDSSRAIHGYTSYTVGSNGVPAESGSYVLKYYDDISGSITLYFVSGGNLYRDTASSSSRTHSRYIATIKDVSTGYTYSRGSFIENVVGGYSAYTNNSRNPDGYWYVRGSRTNQSIVPTGAFNIASNNGKFRPNEVVNISFGASTASNISLYEVDYKYNENSWSQLAYNNTLVRTLTTTTDKSLKTLQFRVRAKNTSNVYSDYIYSIVFNIDHNSAPVLTLNNPNNGITLYENDFLNINGTINDIDQNQNLNIYVQIDNYKEQVLETITSGTQIPLTKQLKFKNGKLFSGDFEVSDVLNEELEHSIKVWVEDDEGGKSNVETRSFNVVPNHLPLISINEINIDSIIDTDKFIITGIVSDQDEEPTISLTYHINDGNKTEIYNGTGGTWSFEVFLSQLNVGENAITLEATDNFGAKLIKTIKLNKNEVNIPILESIARYKLDPPKGVAKGVLLFIQRDKDLETKVELSMTMKNENEQFIELVPESTSPVVNKAGILEDTYHHEVIEEKDNIILKITAIRQNESTDFKIRLISGVVE</sequence>
<dbReference type="Gene3D" id="2.60.40.10">
    <property type="entry name" value="Immunoglobulins"/>
    <property type="match status" value="2"/>
</dbReference>
<dbReference type="CDD" id="cd15482">
    <property type="entry name" value="Sialidase_non-viral"/>
    <property type="match status" value="1"/>
</dbReference>
<organism evidence="1 2">
    <name type="scientific">Bacillus phage G</name>
    <dbReference type="NCBI Taxonomy" id="2884420"/>
    <lineage>
        <taxon>Viruses</taxon>
        <taxon>Duplodnaviria</taxon>
        <taxon>Heunggongvirae</taxon>
        <taxon>Uroviricota</taxon>
        <taxon>Caudoviricetes</taxon>
        <taxon>Donellivirus</taxon>
        <taxon>Donellivirus gee</taxon>
    </lineage>
</organism>